<dbReference type="AlphaFoldDB" id="A0A2Z2N862"/>
<dbReference type="Proteomes" id="UP000250189">
    <property type="component" value="Chromosome"/>
</dbReference>
<reference evidence="2 3" key="1">
    <citation type="submission" date="2016-04" db="EMBL/GenBank/DDBJ databases">
        <title>Complete genome sequence of Thermococcus chitonophagus type strain GC74.</title>
        <authorList>
            <person name="Oger P.M."/>
        </authorList>
    </citation>
    <scope>NUCLEOTIDE SEQUENCE [LARGE SCALE GENOMIC DNA]</scope>
    <source>
        <strain evidence="2 3">GC74</strain>
    </source>
</reference>
<sequence>MIFYPLRPYVKSYKLQEKMGFKPYLVDNGLLKVMGVEDDGRLLENLIFTELIKRGHEPNEDLFYYVTRNGKEVDFLIKGKELIQVTAELHEKNYEREIKGLIEASKELGIKKLIVVTLEQDEILNVRGREVVVISLRKWLLV</sequence>
<dbReference type="EMBL" id="CP015193">
    <property type="protein sequence ID" value="ASJ16863.1"/>
    <property type="molecule type" value="Genomic_DNA"/>
</dbReference>
<dbReference type="PANTHER" id="PTHR33295:SF21">
    <property type="entry name" value="ATPASE, AAA SUPERFAMILY-RELATED"/>
    <property type="match status" value="1"/>
</dbReference>
<gene>
    <name evidence="2" type="ORF">A3L04_07145</name>
</gene>
<keyword evidence="3" id="KW-1185">Reference proteome</keyword>
<proteinExistence type="predicted"/>
<evidence type="ECO:0000313" key="3">
    <source>
        <dbReference type="Proteomes" id="UP000250189"/>
    </source>
</evidence>
<dbReference type="PANTHER" id="PTHR33295">
    <property type="entry name" value="ATPASE"/>
    <property type="match status" value="1"/>
</dbReference>
<dbReference type="InterPro" id="IPR025420">
    <property type="entry name" value="DUF4143"/>
</dbReference>
<name>A0A2Z2N862_9EURY</name>
<evidence type="ECO:0000259" key="1">
    <source>
        <dbReference type="Pfam" id="PF13635"/>
    </source>
</evidence>
<organism evidence="2 3">
    <name type="scientific">Thermococcus chitonophagus</name>
    <dbReference type="NCBI Taxonomy" id="54262"/>
    <lineage>
        <taxon>Archaea</taxon>
        <taxon>Methanobacteriati</taxon>
        <taxon>Methanobacteriota</taxon>
        <taxon>Thermococci</taxon>
        <taxon>Thermococcales</taxon>
        <taxon>Thermococcaceae</taxon>
        <taxon>Thermococcus</taxon>
    </lineage>
</organism>
<accession>A0A2Z2N862</accession>
<dbReference type="Pfam" id="PF13635">
    <property type="entry name" value="DUF4143"/>
    <property type="match status" value="1"/>
</dbReference>
<feature type="domain" description="DUF4143" evidence="1">
    <location>
        <begin position="2"/>
        <end position="80"/>
    </location>
</feature>
<evidence type="ECO:0000313" key="2">
    <source>
        <dbReference type="EMBL" id="ASJ16863.1"/>
    </source>
</evidence>
<protein>
    <recommendedName>
        <fullName evidence="1">DUF4143 domain-containing protein</fullName>
    </recommendedName>
</protein>